<dbReference type="Gene3D" id="4.10.410.10">
    <property type="entry name" value="Pancreatic trypsin inhibitor Kunitz domain"/>
    <property type="match status" value="1"/>
</dbReference>
<evidence type="ECO:0000313" key="3">
    <source>
        <dbReference type="WBParaSite" id="Smp_311700.1"/>
    </source>
</evidence>
<dbReference type="InterPro" id="IPR002223">
    <property type="entry name" value="Kunitz_BPTI"/>
</dbReference>
<organism evidence="2 3">
    <name type="scientific">Schistosoma mansoni</name>
    <name type="common">Blood fluke</name>
    <dbReference type="NCBI Taxonomy" id="6183"/>
    <lineage>
        <taxon>Eukaryota</taxon>
        <taxon>Metazoa</taxon>
        <taxon>Spiralia</taxon>
        <taxon>Lophotrochozoa</taxon>
        <taxon>Platyhelminthes</taxon>
        <taxon>Trematoda</taxon>
        <taxon>Digenea</taxon>
        <taxon>Strigeidida</taxon>
        <taxon>Schistosomatoidea</taxon>
        <taxon>Schistosomatidae</taxon>
        <taxon>Schistosoma</taxon>
    </lineage>
</organism>
<dbReference type="PANTHER" id="PTHR10083">
    <property type="entry name" value="KUNITZ-TYPE PROTEASE INHIBITOR-RELATED"/>
    <property type="match status" value="1"/>
</dbReference>
<dbReference type="InterPro" id="IPR020901">
    <property type="entry name" value="Prtase_inh_Kunz-CS"/>
</dbReference>
<dbReference type="CDD" id="cd00109">
    <property type="entry name" value="Kunitz-type"/>
    <property type="match status" value="1"/>
</dbReference>
<dbReference type="SMART" id="SM00131">
    <property type="entry name" value="KU"/>
    <property type="match status" value="1"/>
</dbReference>
<dbReference type="HOGENOM" id="CLU_2515462_0_0_1"/>
<proteinExistence type="predicted"/>
<dbReference type="Pfam" id="PF00014">
    <property type="entry name" value="Kunitz_BPTI"/>
    <property type="match status" value="1"/>
</dbReference>
<dbReference type="Proteomes" id="UP000008854">
    <property type="component" value="Unassembled WGS sequence"/>
</dbReference>
<dbReference type="InterPro" id="IPR036880">
    <property type="entry name" value="Kunitz_BPTI_sf"/>
</dbReference>
<keyword evidence="2" id="KW-1185">Reference proteome</keyword>
<dbReference type="GeneID" id="8346406"/>
<sequence length="85" mass="9776">MKKGYCLQNKPRFYYNPAENKCLPFSFSGCGGNENRFHTMEKCESFCKKTIVGTENKKPSTTPAGQRTNEPTTRIIYITKSSRRK</sequence>
<evidence type="ECO:0000313" key="2">
    <source>
        <dbReference type="Proteomes" id="UP000008854"/>
    </source>
</evidence>
<dbReference type="PRINTS" id="PR00759">
    <property type="entry name" value="BASICPTASE"/>
</dbReference>
<dbReference type="InterPro" id="IPR050098">
    <property type="entry name" value="TFPI/VKTCI-like"/>
</dbReference>
<reference evidence="3 4" key="2">
    <citation type="submission" date="2019-11" db="UniProtKB">
        <authorList>
            <consortium name="WormBaseParasite"/>
        </authorList>
    </citation>
    <scope>IDENTIFICATION</scope>
    <source>
        <strain evidence="3 4">Puerto Rican</strain>
    </source>
</reference>
<dbReference type="AlphaFoldDB" id="G4VBB1"/>
<dbReference type="WBParaSite" id="Smp_332350.1">
    <property type="protein sequence ID" value="Smp_332350.1"/>
    <property type="gene ID" value="Smp_332350"/>
</dbReference>
<protein>
    <submittedName>
        <fullName evidence="3 4">Putative kunitz-type protease inhibitor</fullName>
    </submittedName>
</protein>
<dbReference type="RefSeq" id="XP_018649809.1">
    <property type="nucleotide sequence ID" value="XM_018795503.1"/>
</dbReference>
<dbReference type="OrthoDB" id="4473401at2759"/>
<dbReference type="WBParaSite" id="Smp_311700.1">
    <property type="protein sequence ID" value="Smp_311700.1"/>
    <property type="gene ID" value="Smp_311700"/>
</dbReference>
<dbReference type="PROSITE" id="PS00280">
    <property type="entry name" value="BPTI_KUNITZ_1"/>
    <property type="match status" value="1"/>
</dbReference>
<accession>G4VBB1</accession>
<evidence type="ECO:0000313" key="4">
    <source>
        <dbReference type="WBParaSite" id="Smp_332350.1"/>
    </source>
</evidence>
<feature type="domain" description="BPTI/Kunitz inhibitor" evidence="1">
    <location>
        <begin position="1"/>
        <end position="47"/>
    </location>
</feature>
<dbReference type="CTD" id="8346406"/>
<dbReference type="InParanoid" id="G4VBB1"/>
<name>G4VBB1_SCHMA</name>
<dbReference type="KEGG" id="smm:Smp_179120"/>
<evidence type="ECO:0000259" key="1">
    <source>
        <dbReference type="PROSITE" id="PS50279"/>
    </source>
</evidence>
<dbReference type="PROSITE" id="PS50279">
    <property type="entry name" value="BPTI_KUNITZ_2"/>
    <property type="match status" value="1"/>
</dbReference>
<dbReference type="GO" id="GO:0004867">
    <property type="term" value="F:serine-type endopeptidase inhibitor activity"/>
    <property type="evidence" value="ECO:0007669"/>
    <property type="project" value="InterPro"/>
</dbReference>
<dbReference type="SUPFAM" id="SSF57362">
    <property type="entry name" value="BPTI-like"/>
    <property type="match status" value="1"/>
</dbReference>
<reference evidence="2" key="1">
    <citation type="journal article" date="2012" name="PLoS Negl. Trop. Dis.">
        <title>A systematically improved high quality genome and transcriptome of the human blood fluke Schistosoma mansoni.</title>
        <authorList>
            <person name="Protasio A.V."/>
            <person name="Tsai I.J."/>
            <person name="Babbage A."/>
            <person name="Nichol S."/>
            <person name="Hunt M."/>
            <person name="Aslett M.A."/>
            <person name="De Silva N."/>
            <person name="Velarde G.S."/>
            <person name="Anderson T.J."/>
            <person name="Clark R.C."/>
            <person name="Davidson C."/>
            <person name="Dillon G.P."/>
            <person name="Holroyd N.E."/>
            <person name="LoVerde P.T."/>
            <person name="Lloyd C."/>
            <person name="McQuillan J."/>
            <person name="Oliveira G."/>
            <person name="Otto T.D."/>
            <person name="Parker-Manuel S.J."/>
            <person name="Quail M.A."/>
            <person name="Wilson R.A."/>
            <person name="Zerlotini A."/>
            <person name="Dunne D.W."/>
            <person name="Berriman M."/>
        </authorList>
    </citation>
    <scope>NUCLEOTIDE SEQUENCE [LARGE SCALE GENOMIC DNA]</scope>
    <source>
        <strain evidence="2">Puerto Rican</strain>
    </source>
</reference>